<feature type="compositionally biased region" description="Polar residues" evidence="1">
    <location>
        <begin position="114"/>
        <end position="123"/>
    </location>
</feature>
<evidence type="ECO:0000313" key="3">
    <source>
        <dbReference type="Proteomes" id="UP001383192"/>
    </source>
</evidence>
<evidence type="ECO:0000313" key="2">
    <source>
        <dbReference type="EMBL" id="KAK7059098.1"/>
    </source>
</evidence>
<dbReference type="Proteomes" id="UP001383192">
    <property type="component" value="Unassembled WGS sequence"/>
</dbReference>
<feature type="compositionally biased region" description="Polar residues" evidence="1">
    <location>
        <begin position="131"/>
        <end position="144"/>
    </location>
</feature>
<keyword evidence="3" id="KW-1185">Reference proteome</keyword>
<name>A0AAW0E156_9AGAR</name>
<dbReference type="EMBL" id="JAYKXP010000004">
    <property type="protein sequence ID" value="KAK7059098.1"/>
    <property type="molecule type" value="Genomic_DNA"/>
</dbReference>
<sequence length="308" mass="34664">MAPPHLRLYARGYLHPTPLAHLSIPPEEVWAQKRALAQDLPPSPTSSPPSSPSLLSVLEHDRNNGEDFPVITSSKQDQDEGDHSQQPNNPPRQNPQVQLRPVLFGRHPQHFGHPSSNIAQTGTHKPLDTTRGVTPRSSHDSVVQSRASRSATLASLPCSTTHQLNLPEENYHKEVNNSNNQTIAVRNFYGHPNVDDLRKPKPHLRHVTSRGHVSPDPSLSKMPINSAAPQRSRCDDESQSSSSVDRLSVVDKRRQANREQKARTRRADPDLARAKQRHHAATWRARNRDLLCLKAREYRRRKAAERKA</sequence>
<reference evidence="2 3" key="1">
    <citation type="submission" date="2024-01" db="EMBL/GenBank/DDBJ databases">
        <title>A draft genome for a cacao thread blight-causing isolate of Paramarasmius palmivorus.</title>
        <authorList>
            <person name="Baruah I.K."/>
            <person name="Bukari Y."/>
            <person name="Amoako-Attah I."/>
            <person name="Meinhardt L.W."/>
            <person name="Bailey B.A."/>
            <person name="Cohen S.P."/>
        </authorList>
    </citation>
    <scope>NUCLEOTIDE SEQUENCE [LARGE SCALE GENOMIC DNA]</scope>
    <source>
        <strain evidence="2 3">GH-12</strain>
    </source>
</reference>
<feature type="compositionally biased region" description="Basic residues" evidence="1">
    <location>
        <begin position="200"/>
        <end position="209"/>
    </location>
</feature>
<feature type="compositionally biased region" description="Low complexity" evidence="1">
    <location>
        <begin position="145"/>
        <end position="156"/>
    </location>
</feature>
<feature type="compositionally biased region" description="Basic and acidic residues" evidence="1">
    <location>
        <begin position="248"/>
        <end position="273"/>
    </location>
</feature>
<comment type="caution">
    <text evidence="2">The sequence shown here is derived from an EMBL/GenBank/DDBJ whole genome shotgun (WGS) entry which is preliminary data.</text>
</comment>
<feature type="compositionally biased region" description="Pro residues" evidence="1">
    <location>
        <begin position="41"/>
        <end position="51"/>
    </location>
</feature>
<evidence type="ECO:0008006" key="4">
    <source>
        <dbReference type="Google" id="ProtNLM"/>
    </source>
</evidence>
<gene>
    <name evidence="2" type="ORF">VNI00_001723</name>
</gene>
<evidence type="ECO:0000256" key="1">
    <source>
        <dbReference type="SAM" id="MobiDB-lite"/>
    </source>
</evidence>
<protein>
    <recommendedName>
        <fullName evidence="4">BZIP domain-containing protein</fullName>
    </recommendedName>
</protein>
<accession>A0AAW0E156</accession>
<organism evidence="2 3">
    <name type="scientific">Paramarasmius palmivorus</name>
    <dbReference type="NCBI Taxonomy" id="297713"/>
    <lineage>
        <taxon>Eukaryota</taxon>
        <taxon>Fungi</taxon>
        <taxon>Dikarya</taxon>
        <taxon>Basidiomycota</taxon>
        <taxon>Agaricomycotina</taxon>
        <taxon>Agaricomycetes</taxon>
        <taxon>Agaricomycetidae</taxon>
        <taxon>Agaricales</taxon>
        <taxon>Marasmiineae</taxon>
        <taxon>Marasmiaceae</taxon>
        <taxon>Paramarasmius</taxon>
    </lineage>
</organism>
<dbReference type="AlphaFoldDB" id="A0AAW0E156"/>
<feature type="region of interest" description="Disordered" evidence="1">
    <location>
        <begin position="191"/>
        <end position="286"/>
    </location>
</feature>
<feature type="region of interest" description="Disordered" evidence="1">
    <location>
        <begin position="33"/>
        <end position="156"/>
    </location>
</feature>
<proteinExistence type="predicted"/>